<accession>A0A2V4V9K5</accession>
<evidence type="ECO:0000313" key="4">
    <source>
        <dbReference type="Proteomes" id="UP000247790"/>
    </source>
</evidence>
<keyword evidence="5" id="KW-1185">Reference proteome</keyword>
<dbReference type="AlphaFoldDB" id="A0A2V4V9K5"/>
<evidence type="ECO:0000313" key="2">
    <source>
        <dbReference type="EMBL" id="PYE49331.1"/>
    </source>
</evidence>
<feature type="transmembrane region" description="Helical" evidence="1">
    <location>
        <begin position="20"/>
        <end position="43"/>
    </location>
</feature>
<reference evidence="2 4" key="1">
    <citation type="submission" date="2018-06" db="EMBL/GenBank/DDBJ databases">
        <title>Genomic Encyclopedia of Type Strains, Phase III (KMG-III): the genomes of soil and plant-associated and newly described type strains.</title>
        <authorList>
            <person name="Whitman W."/>
        </authorList>
    </citation>
    <scope>NUCLEOTIDE SEQUENCE [LARGE SCALE GENOMIC DNA]</scope>
    <source>
        <strain evidence="2 4">CECT 7022</strain>
    </source>
</reference>
<dbReference type="Pfam" id="PF14208">
    <property type="entry name" value="DUF4320"/>
    <property type="match status" value="1"/>
</dbReference>
<name>A0A2V4V9K5_PAEBA</name>
<dbReference type="RefSeq" id="WP_110896831.1">
    <property type="nucleotide sequence ID" value="NZ_CP054614.1"/>
</dbReference>
<evidence type="ECO:0000313" key="3">
    <source>
        <dbReference type="EMBL" id="QKS55544.1"/>
    </source>
</evidence>
<dbReference type="OrthoDB" id="2600720at2"/>
<dbReference type="Proteomes" id="UP000509327">
    <property type="component" value="Chromosome"/>
</dbReference>
<protein>
    <submittedName>
        <fullName evidence="3">DUF4320 family protein</fullName>
    </submittedName>
    <submittedName>
        <fullName evidence="2">Uncharacterized protein DUF4320</fullName>
    </submittedName>
</protein>
<gene>
    <name evidence="2" type="ORF">DFQ00_106317</name>
    <name evidence="3" type="ORF">HUB98_03910</name>
</gene>
<proteinExistence type="predicted"/>
<evidence type="ECO:0000256" key="1">
    <source>
        <dbReference type="SAM" id="Phobius"/>
    </source>
</evidence>
<keyword evidence="1" id="KW-1133">Transmembrane helix</keyword>
<organism evidence="2 4">
    <name type="scientific">Paenibacillus barcinonensis</name>
    <dbReference type="NCBI Taxonomy" id="198119"/>
    <lineage>
        <taxon>Bacteria</taxon>
        <taxon>Bacillati</taxon>
        <taxon>Bacillota</taxon>
        <taxon>Bacilli</taxon>
        <taxon>Bacillales</taxon>
        <taxon>Paenibacillaceae</taxon>
        <taxon>Paenibacillus</taxon>
    </lineage>
</organism>
<evidence type="ECO:0000313" key="5">
    <source>
        <dbReference type="Proteomes" id="UP000509327"/>
    </source>
</evidence>
<dbReference type="Proteomes" id="UP000247790">
    <property type="component" value="Unassembled WGS sequence"/>
</dbReference>
<sequence length="140" mass="15692">MKFKIWLAPLRNNRGAVGSIPLMFFVMVASVFFYLGIDVYGYISQQQKLTIASNELLEVIKAENGFDTVNREQFDRLLQKTGIDPAKVTLTATPKRVDRGNPVTVEASMVYECIGLKPLGKTVKLPIRVQANGLAHTFFR</sequence>
<dbReference type="InterPro" id="IPR025469">
    <property type="entry name" value="DUF4320"/>
</dbReference>
<dbReference type="EMBL" id="CP054614">
    <property type="protein sequence ID" value="QKS55544.1"/>
    <property type="molecule type" value="Genomic_DNA"/>
</dbReference>
<keyword evidence="1" id="KW-0812">Transmembrane</keyword>
<dbReference type="EMBL" id="QJSW01000006">
    <property type="protein sequence ID" value="PYE49331.1"/>
    <property type="molecule type" value="Genomic_DNA"/>
</dbReference>
<keyword evidence="1" id="KW-0472">Membrane</keyword>
<reference evidence="3 5" key="2">
    <citation type="submission" date="2020-06" db="EMBL/GenBank/DDBJ databases">
        <title>Complete genome of Paenibacillus barcinonensis KACC11450.</title>
        <authorList>
            <person name="Kim M."/>
            <person name="Park Y.-J."/>
            <person name="Shin J.-H."/>
        </authorList>
    </citation>
    <scope>NUCLEOTIDE SEQUENCE [LARGE SCALE GENOMIC DNA]</scope>
    <source>
        <strain evidence="3 5">KACC11450</strain>
    </source>
</reference>